<dbReference type="RefSeq" id="WP_077399950.1">
    <property type="nucleotide sequence ID" value="NZ_CP019650.1"/>
</dbReference>
<dbReference type="InterPro" id="IPR029058">
    <property type="entry name" value="AB_hydrolase_fold"/>
</dbReference>
<dbReference type="GO" id="GO:0008239">
    <property type="term" value="F:dipeptidyl-peptidase activity"/>
    <property type="evidence" value="ECO:0007669"/>
    <property type="project" value="InterPro"/>
</dbReference>
<name>A0A1Q2M1U4_9GAMM</name>
<evidence type="ECO:0000259" key="3">
    <source>
        <dbReference type="SMART" id="SM00939"/>
    </source>
</evidence>
<dbReference type="STRING" id="260552.Mag101_01790"/>
<evidence type="ECO:0000313" key="4">
    <source>
        <dbReference type="EMBL" id="AQQ66518.1"/>
    </source>
</evidence>
<dbReference type="SMART" id="SM00939">
    <property type="entry name" value="PepX_C"/>
    <property type="match status" value="1"/>
</dbReference>
<dbReference type="InterPro" id="IPR000383">
    <property type="entry name" value="Xaa-Pro-like_dom"/>
</dbReference>
<evidence type="ECO:0000256" key="2">
    <source>
        <dbReference type="SAM" id="SignalP"/>
    </source>
</evidence>
<reference evidence="4" key="1">
    <citation type="submission" date="2017-02" db="EMBL/GenBank/DDBJ databases">
        <title>Genome of Microbulbifer agarilyticus GP101.</title>
        <authorList>
            <person name="Jung J."/>
            <person name="Bae S.S."/>
            <person name="Baek K."/>
        </authorList>
    </citation>
    <scope>NUCLEOTIDE SEQUENCE [LARGE SCALE GENOMIC DNA]</scope>
    <source>
        <strain evidence="4">GP101</strain>
    </source>
</reference>
<feature type="chain" id="PRO_5012094610" evidence="2">
    <location>
        <begin position="25"/>
        <end position="519"/>
    </location>
</feature>
<feature type="domain" description="Xaa-Pro dipeptidyl-peptidase C-terminal" evidence="3">
    <location>
        <begin position="286"/>
        <end position="515"/>
    </location>
</feature>
<dbReference type="InterPro" id="IPR008979">
    <property type="entry name" value="Galactose-bd-like_sf"/>
</dbReference>
<dbReference type="KEGG" id="maga:Mag101_01790"/>
<keyword evidence="5" id="KW-1185">Reference proteome</keyword>
<dbReference type="AlphaFoldDB" id="A0A1Q2M1U4"/>
<dbReference type="InterPro" id="IPR050261">
    <property type="entry name" value="FrsA_esterase"/>
</dbReference>
<protein>
    <submittedName>
        <fullName evidence="4">Acyl esterase</fullName>
    </submittedName>
</protein>
<gene>
    <name evidence="4" type="ORF">Mag101_01790</name>
</gene>
<dbReference type="InterPro" id="IPR013736">
    <property type="entry name" value="Xaa-Pro_dipept_C"/>
</dbReference>
<dbReference type="eggNOG" id="COG2936">
    <property type="taxonomic scope" value="Bacteria"/>
</dbReference>
<proteinExistence type="predicted"/>
<keyword evidence="1" id="KW-0378">Hydrolase</keyword>
<feature type="signal peptide" evidence="2">
    <location>
        <begin position="1"/>
        <end position="24"/>
    </location>
</feature>
<dbReference type="PANTHER" id="PTHR22946">
    <property type="entry name" value="DIENELACTONE HYDROLASE DOMAIN-CONTAINING PROTEIN-RELATED"/>
    <property type="match status" value="1"/>
</dbReference>
<dbReference type="Pfam" id="PF02129">
    <property type="entry name" value="Peptidase_S15"/>
    <property type="match status" value="1"/>
</dbReference>
<evidence type="ECO:0000313" key="5">
    <source>
        <dbReference type="Proteomes" id="UP000188219"/>
    </source>
</evidence>
<sequence>MKTFALPALLAGALCAGFTASSQAAPTFIPDLDITTFDGSELDANLFIPETAAPAGGYPTVLFTNSWMLDKHQYLLQAKELAENGYLVMSYSTRGFGVSEGLVDVAGDNSINDASVLIDWLQANYPVGKLGMAGISYGAGISLVTAAQDPRVTAVAALSGWSDVIEGLYPNDTVNLVWGTILTTTALNLDPEVDTIWANLRATEDIAGVETFAAPRSALSYVPELNSNGTAVLMSNNFADYLFKPNSMTQLYTLLDGPKKLLLNPGTHAVTETLGGNDGHIWATTFRWFDRYLKEEANGIDTEPKVDMTVRISNKLEQFDDFPVTDKSTRYFLHPRFSYFNNASMKTSSYNGWGWSNDFHGGADTKAGTGIPVISDALEGFGIPVYTNMLGINGYHAIEYNSPVFGSTFKIRGTPSLEMWIKPSKPEVQLHVHLYDTGPLGLGRLITHAPITVRNAAVGQSQKISLDLFTTSYDVPAGHVVTLAIDTEGLIYQKPADTRYEITVPYRRSQQSVLTIPHL</sequence>
<dbReference type="Gene3D" id="2.60.120.260">
    <property type="entry name" value="Galactose-binding domain-like"/>
    <property type="match status" value="1"/>
</dbReference>
<organism evidence="4 5">
    <name type="scientific">Microbulbifer agarilyticus</name>
    <dbReference type="NCBI Taxonomy" id="260552"/>
    <lineage>
        <taxon>Bacteria</taxon>
        <taxon>Pseudomonadati</taxon>
        <taxon>Pseudomonadota</taxon>
        <taxon>Gammaproteobacteria</taxon>
        <taxon>Cellvibrionales</taxon>
        <taxon>Microbulbiferaceae</taxon>
        <taxon>Microbulbifer</taxon>
    </lineage>
</organism>
<dbReference type="EMBL" id="CP019650">
    <property type="protein sequence ID" value="AQQ66518.1"/>
    <property type="molecule type" value="Genomic_DNA"/>
</dbReference>
<dbReference type="Pfam" id="PF08530">
    <property type="entry name" value="PepX_C"/>
    <property type="match status" value="1"/>
</dbReference>
<dbReference type="PANTHER" id="PTHR22946:SF9">
    <property type="entry name" value="POLYKETIDE TRANSFERASE AF380"/>
    <property type="match status" value="1"/>
</dbReference>
<accession>A0A1Q2M1U4</accession>
<dbReference type="Gene3D" id="3.40.50.1820">
    <property type="entry name" value="alpha/beta hydrolase"/>
    <property type="match status" value="2"/>
</dbReference>
<keyword evidence="2" id="KW-0732">Signal</keyword>
<dbReference type="OrthoDB" id="9806163at2"/>
<evidence type="ECO:0000256" key="1">
    <source>
        <dbReference type="ARBA" id="ARBA00022801"/>
    </source>
</evidence>
<dbReference type="GO" id="GO:0052689">
    <property type="term" value="F:carboxylic ester hydrolase activity"/>
    <property type="evidence" value="ECO:0007669"/>
    <property type="project" value="UniProtKB-ARBA"/>
</dbReference>
<dbReference type="Proteomes" id="UP000188219">
    <property type="component" value="Chromosome"/>
</dbReference>
<dbReference type="SUPFAM" id="SSF53474">
    <property type="entry name" value="alpha/beta-Hydrolases"/>
    <property type="match status" value="1"/>
</dbReference>
<dbReference type="SUPFAM" id="SSF49785">
    <property type="entry name" value="Galactose-binding domain-like"/>
    <property type="match status" value="1"/>
</dbReference>